<feature type="region of interest" description="Disordered" evidence="1">
    <location>
        <begin position="66"/>
        <end position="88"/>
    </location>
</feature>
<sequence length="88" mass="10044">MPFRIFYRVLRLVLCANALTVYFVLHSIRTAILTTLAFSLLLQVAYFGSVLFLVWRSSCARGAGQRAEHFGSSQEDRHESPDYNEGEE</sequence>
<evidence type="ECO:0000256" key="2">
    <source>
        <dbReference type="SAM" id="Phobius"/>
    </source>
</evidence>
<keyword evidence="2" id="KW-0472">Membrane</keyword>
<name>A0A1I4F0D1_9HYPH</name>
<feature type="transmembrane region" description="Helical" evidence="2">
    <location>
        <begin position="31"/>
        <end position="55"/>
    </location>
</feature>
<keyword evidence="4" id="KW-1185">Reference proteome</keyword>
<reference evidence="3 4" key="1">
    <citation type="submission" date="2016-10" db="EMBL/GenBank/DDBJ databases">
        <authorList>
            <person name="Varghese N."/>
            <person name="Submissions S."/>
        </authorList>
    </citation>
    <scope>NUCLEOTIDE SEQUENCE [LARGE SCALE GENOMIC DNA]</scope>
    <source>
        <strain evidence="3 4">DSM 21822</strain>
    </source>
</reference>
<proteinExistence type="predicted"/>
<dbReference type="AlphaFoldDB" id="A0A1I4F0D1"/>
<evidence type="ECO:0000313" key="4">
    <source>
        <dbReference type="Proteomes" id="UP000323300"/>
    </source>
</evidence>
<dbReference type="InterPro" id="IPR024239">
    <property type="entry name" value="SyrA"/>
</dbReference>
<accession>A0A1I4F0D1</accession>
<evidence type="ECO:0000256" key="1">
    <source>
        <dbReference type="SAM" id="MobiDB-lite"/>
    </source>
</evidence>
<feature type="compositionally biased region" description="Basic and acidic residues" evidence="1">
    <location>
        <begin position="66"/>
        <end position="81"/>
    </location>
</feature>
<dbReference type="Pfam" id="PF11089">
    <property type="entry name" value="SyrA"/>
    <property type="match status" value="1"/>
</dbReference>
<organism evidence="3 4">
    <name type="scientific">Neomesorhizobium albiziae</name>
    <dbReference type="NCBI Taxonomy" id="335020"/>
    <lineage>
        <taxon>Bacteria</taxon>
        <taxon>Pseudomonadati</taxon>
        <taxon>Pseudomonadota</taxon>
        <taxon>Alphaproteobacteria</taxon>
        <taxon>Hyphomicrobiales</taxon>
        <taxon>Phyllobacteriaceae</taxon>
        <taxon>Neomesorhizobium</taxon>
    </lineage>
</organism>
<keyword evidence="2" id="KW-1133">Transmembrane helix</keyword>
<dbReference type="Proteomes" id="UP000323300">
    <property type="component" value="Unassembled WGS sequence"/>
</dbReference>
<dbReference type="EMBL" id="FOSL01000033">
    <property type="protein sequence ID" value="SFL11019.1"/>
    <property type="molecule type" value="Genomic_DNA"/>
</dbReference>
<feature type="transmembrane region" description="Helical" evidence="2">
    <location>
        <begin position="5"/>
        <end position="25"/>
    </location>
</feature>
<gene>
    <name evidence="3" type="ORF">SAMN04488498_13327</name>
</gene>
<protein>
    <submittedName>
        <fullName evidence="3">LPS synthesis regulator SyrA</fullName>
    </submittedName>
</protein>
<dbReference type="OrthoDB" id="9802759at2"/>
<evidence type="ECO:0000313" key="3">
    <source>
        <dbReference type="EMBL" id="SFL11019.1"/>
    </source>
</evidence>
<keyword evidence="2" id="KW-0812">Transmembrane</keyword>